<dbReference type="KEGG" id="acis:CBP35_13135"/>
<dbReference type="PROSITE" id="PS00082">
    <property type="entry name" value="EXTRADIOL_DIOXYGENAS"/>
    <property type="match status" value="1"/>
</dbReference>
<dbReference type="InterPro" id="IPR037523">
    <property type="entry name" value="VOC_core"/>
</dbReference>
<dbReference type="SUPFAM" id="SSF54593">
    <property type="entry name" value="Glyoxalase/Bleomycin resistance protein/Dihydroxybiphenyl dioxygenase"/>
    <property type="match status" value="1"/>
</dbReference>
<dbReference type="Proteomes" id="UP000194440">
    <property type="component" value="Chromosome"/>
</dbReference>
<dbReference type="InterPro" id="IPR000486">
    <property type="entry name" value="Xdiol_ring_cleave_dOase_1/2"/>
</dbReference>
<dbReference type="GO" id="GO:1901170">
    <property type="term" value="P:naphthalene catabolic process"/>
    <property type="evidence" value="ECO:0007669"/>
    <property type="project" value="UniProtKB-ARBA"/>
</dbReference>
<reference evidence="1" key="1">
    <citation type="submission" date="2017-05" db="EMBL/GenBank/DDBJ databases">
        <title>Polyphasic characterization of four soil-derived phenanthrene-degrading Acidovorax strains and proposal of Acidovorax phenanthrenivorans sp. nov.</title>
        <authorList>
            <person name="Singleton D."/>
            <person name="Lee J."/>
            <person name="Dickey A.N."/>
            <person name="Stroud A."/>
            <person name="Scholl E.H."/>
            <person name="Wright F.A."/>
            <person name="Aitken M.D."/>
        </authorList>
    </citation>
    <scope>NUCLEOTIDE SEQUENCE</scope>
    <source>
        <strain evidence="1">P4</strain>
    </source>
</reference>
<name>A0ACD6AXQ9_9BURK</name>
<proteinExistence type="predicted"/>
<sequence>MASVTELGYLGISVSDAAAWKNYATEVMGMQLVDEGEADRFYLRMDLWHHRIVVHTGGDDDLAYVGWRVAGAQELEQMAAKLTAAGIEVRRGTEAEAAERRVLGLLKLQDPAGNAHEIFYSPLVDGHKPFHPGRPMFGGFKTGDQGVGHIILRSVDPEATMRFFAVLGVTGSSDYLLKLTDGTPVRIPFLKCNNREHSVALMFGPMPKRANHLMVEYQDMRDLGQTLDKVHKHGIDIAVQLGVHSNDGALSFYAANPSGWLWEPGWSGVCAPAQQEHFRCDVFGHDLDKAQYVGGVNFRSED</sequence>
<keyword evidence="2" id="KW-1185">Reference proteome</keyword>
<evidence type="ECO:0000313" key="2">
    <source>
        <dbReference type="Proteomes" id="UP000194440"/>
    </source>
</evidence>
<evidence type="ECO:0000313" key="1">
    <source>
        <dbReference type="EMBL" id="ART58435.1"/>
    </source>
</evidence>
<dbReference type="CDD" id="cd07252">
    <property type="entry name" value="BphC1-RGP6_N_like"/>
    <property type="match status" value="1"/>
</dbReference>
<dbReference type="OrthoDB" id="9803142at2"/>
<dbReference type="CDD" id="cd07237">
    <property type="entry name" value="BphC1-RGP6_C_like"/>
    <property type="match status" value="1"/>
</dbReference>
<gene>
    <name evidence="1" type="ORF">CBP36_05810</name>
</gene>
<dbReference type="GO" id="GO:0016702">
    <property type="term" value="F:oxidoreductase activity, acting on single donors with incorporation of molecular oxygen, incorporation of two atoms of oxygen"/>
    <property type="evidence" value="ECO:0007669"/>
    <property type="project" value="UniProtKB-ARBA"/>
</dbReference>
<dbReference type="KEGG" id="acip:CBP36_05810"/>
<organism evidence="1 2">
    <name type="scientific">Acidovorax carolinensis</name>
    <dbReference type="NCBI Taxonomy" id="553814"/>
    <lineage>
        <taxon>Bacteria</taxon>
        <taxon>Pseudomonadati</taxon>
        <taxon>Pseudomonadota</taxon>
        <taxon>Betaproteobacteria</taxon>
        <taxon>Burkholderiales</taxon>
        <taxon>Comamonadaceae</taxon>
        <taxon>Acidovorax</taxon>
    </lineage>
</organism>
<dbReference type="EMBL" id="CP021366">
    <property type="protein sequence ID" value="ART58435.1"/>
    <property type="molecule type" value="Genomic_DNA"/>
</dbReference>
<dbReference type="InterPro" id="IPR029068">
    <property type="entry name" value="Glyas_Bleomycin-R_OHBP_Dase"/>
</dbReference>
<dbReference type="InterPro" id="IPR004360">
    <property type="entry name" value="Glyas_Fos-R_dOase_dom"/>
</dbReference>
<accession>A0ACD6AXQ9</accession>
<dbReference type="PROSITE" id="PS51819">
    <property type="entry name" value="VOC"/>
    <property type="match status" value="2"/>
</dbReference>
<dbReference type="KEGG" id="acin:CBP34_05195"/>
<dbReference type="GO" id="GO:0008198">
    <property type="term" value="F:ferrous iron binding"/>
    <property type="evidence" value="ECO:0007669"/>
    <property type="project" value="InterPro"/>
</dbReference>
<dbReference type="Pfam" id="PF22632">
    <property type="entry name" value="BphC_D1"/>
    <property type="match status" value="1"/>
</dbReference>
<protein>
    <submittedName>
        <fullName evidence="1">2,3-dihydroxybiphenyl 1,2-dioxygenase</fullName>
    </submittedName>
</protein>
<dbReference type="Gene3D" id="3.10.180.10">
    <property type="entry name" value="2,3-Dihydroxybiphenyl 1,2-Dioxygenase, domain 1"/>
    <property type="match status" value="2"/>
</dbReference>
<dbReference type="Pfam" id="PF00903">
    <property type="entry name" value="Glyoxalase"/>
    <property type="match status" value="1"/>
</dbReference>